<dbReference type="Gene3D" id="3.30.1780.10">
    <property type="entry name" value="ornithine cyclodeaminase, domain 1"/>
    <property type="match status" value="1"/>
</dbReference>
<evidence type="ECO:0000313" key="2">
    <source>
        <dbReference type="Proteomes" id="UP000186058"/>
    </source>
</evidence>
<comment type="caution">
    <text evidence="1">The sequence shown here is derived from an EMBL/GenBank/DDBJ whole genome shotgun (WGS) entry which is preliminary data.</text>
</comment>
<protein>
    <submittedName>
        <fullName evidence="1">Uncharacterized protein</fullName>
    </submittedName>
</protein>
<reference evidence="1 2" key="1">
    <citation type="submission" date="2016-03" db="EMBL/GenBank/DDBJ databases">
        <authorList>
            <person name="Sant'Anna F.H."/>
            <person name="Ambrosini A."/>
            <person name="Souza R."/>
            <person name="Bach E."/>
            <person name="Fernandes G."/>
            <person name="Balsanelli E."/>
            <person name="Baura V.A."/>
            <person name="Souza E.M."/>
            <person name="Passaglia L."/>
        </authorList>
    </citation>
    <scope>NUCLEOTIDE SEQUENCE [LARGE SCALE GENOMIC DNA]</scope>
    <source>
        <strain evidence="1 2">P26E</strain>
    </source>
</reference>
<name>A0ABX3EFD4_9BACL</name>
<proteinExistence type="predicted"/>
<evidence type="ECO:0000313" key="1">
    <source>
        <dbReference type="EMBL" id="OKP79971.1"/>
    </source>
</evidence>
<dbReference type="EMBL" id="LVWI01000088">
    <property type="protein sequence ID" value="OKP79971.1"/>
    <property type="molecule type" value="Genomic_DNA"/>
</dbReference>
<dbReference type="Proteomes" id="UP000186058">
    <property type="component" value="Unassembled WGS sequence"/>
</dbReference>
<gene>
    <name evidence="1" type="ORF">A3844_27780</name>
</gene>
<accession>A0ABX3EFD4</accession>
<keyword evidence="2" id="KW-1185">Reference proteome</keyword>
<dbReference type="InterPro" id="IPR023401">
    <property type="entry name" value="ODC_N"/>
</dbReference>
<dbReference type="RefSeq" id="WP_074109234.1">
    <property type="nucleotide sequence ID" value="NZ_LVWI01000088.1"/>
</dbReference>
<organism evidence="1 2">
    <name type="scientific">Paenibacillus helianthi</name>
    <dbReference type="NCBI Taxonomy" id="1349432"/>
    <lineage>
        <taxon>Bacteria</taxon>
        <taxon>Bacillati</taxon>
        <taxon>Bacillota</taxon>
        <taxon>Bacilli</taxon>
        <taxon>Bacillales</taxon>
        <taxon>Paenibacillaceae</taxon>
        <taxon>Paenibacillus</taxon>
    </lineage>
</organism>
<dbReference type="SUPFAM" id="SSF51735">
    <property type="entry name" value="NAD(P)-binding Rossmann-fold domains"/>
    <property type="match status" value="1"/>
</dbReference>
<dbReference type="InterPro" id="IPR036291">
    <property type="entry name" value="NAD(P)-bd_dom_sf"/>
</dbReference>
<sequence length="72" mass="7795">MRIISRSEAAEILTMKAVIRVMGDVLTDLARGEAVKSLRQVLPLLEGNLMGLMPGYLRREAALCGPAGVRCL</sequence>